<evidence type="ECO:0000313" key="3">
    <source>
        <dbReference type="Proteomes" id="UP000001213"/>
    </source>
</evidence>
<accession>D5UQS0</accession>
<dbReference type="STRING" id="521096.Tpau_0253"/>
<reference evidence="3" key="1">
    <citation type="submission" date="2010-03" db="EMBL/GenBank/DDBJ databases">
        <title>The complete chromosome of Tsukamurella paurometabola DSM 20162.</title>
        <authorList>
            <consortium name="US DOE Joint Genome Institute (JGI-PGF)"/>
            <person name="Lucas S."/>
            <person name="Copeland A."/>
            <person name="Lapidus A."/>
            <person name="Glavina del Rio T."/>
            <person name="Dalin E."/>
            <person name="Tice H."/>
            <person name="Bruce D."/>
            <person name="Goodwin L."/>
            <person name="Pitluck S."/>
            <person name="Kyrpides N."/>
            <person name="Mavromatis K."/>
            <person name="Ivanova N."/>
            <person name="Mikhailova N."/>
            <person name="Munk A.C."/>
            <person name="Brettin T."/>
            <person name="Detter J.C."/>
            <person name="Tapia R."/>
            <person name="Han C."/>
            <person name="Larimer F."/>
            <person name="Land M."/>
            <person name="Hauser L."/>
            <person name="Markowitz V."/>
            <person name="Cheng J.-F."/>
            <person name="Hugenholtz P."/>
            <person name="Woyke T."/>
            <person name="Wu D."/>
            <person name="Jando M."/>
            <person name="Brambilla E."/>
            <person name="Klenk H.-P."/>
            <person name="Eisen J.A."/>
        </authorList>
    </citation>
    <scope>NUCLEOTIDE SEQUENCE [LARGE SCALE GENOMIC DNA]</scope>
    <source>
        <strain evidence="3">ATCC 8368 / DSM 20162 / CCUG 35730 / CIP 100753 / JCM 10117 / KCTC 9821 / NBRC 16120 / NCIMB 702349 / NCTC 13040</strain>
    </source>
</reference>
<name>D5UQS0_TSUPD</name>
<dbReference type="AlphaFoldDB" id="D5UQS0"/>
<keyword evidence="3" id="KW-1185">Reference proteome</keyword>
<evidence type="ECO:0000313" key="2">
    <source>
        <dbReference type="EMBL" id="ADG76903.1"/>
    </source>
</evidence>
<dbReference type="Gene3D" id="3.40.50.300">
    <property type="entry name" value="P-loop containing nucleotide triphosphate hydrolases"/>
    <property type="match status" value="1"/>
</dbReference>
<dbReference type="Pfam" id="PF08751">
    <property type="entry name" value="TrwC"/>
    <property type="match status" value="1"/>
</dbReference>
<dbReference type="InterPro" id="IPR014862">
    <property type="entry name" value="TrwC"/>
</dbReference>
<dbReference type="Pfam" id="PF13604">
    <property type="entry name" value="AAA_30"/>
    <property type="match status" value="1"/>
</dbReference>
<dbReference type="SUPFAM" id="SSF52540">
    <property type="entry name" value="P-loop containing nucleoside triphosphate hydrolases"/>
    <property type="match status" value="2"/>
</dbReference>
<protein>
    <submittedName>
        <fullName evidence="2">TrwC relaxase</fullName>
    </submittedName>
</protein>
<dbReference type="EMBL" id="CP001966">
    <property type="protein sequence ID" value="ADG76903.1"/>
    <property type="molecule type" value="Genomic_DNA"/>
</dbReference>
<dbReference type="KEGG" id="tpr:Tpau_0253"/>
<proteinExistence type="predicted"/>
<gene>
    <name evidence="2" type="ordered locus">Tpau_0253</name>
</gene>
<reference evidence="2 3" key="2">
    <citation type="journal article" date="2011" name="Stand. Genomic Sci.">
        <title>Complete genome sequence of Tsukamurella paurometabola type strain (no. 33).</title>
        <authorList>
            <person name="Munk A.C."/>
            <person name="Lapidus A."/>
            <person name="Lucas S."/>
            <person name="Nolan M."/>
            <person name="Tice H."/>
            <person name="Cheng J.F."/>
            <person name="Del Rio T.G."/>
            <person name="Goodwin L."/>
            <person name="Pitluck S."/>
            <person name="Liolios K."/>
            <person name="Huntemann M."/>
            <person name="Ivanova N."/>
            <person name="Mavromatis K."/>
            <person name="Mikhailova N."/>
            <person name="Pati A."/>
            <person name="Chen A."/>
            <person name="Palaniappan K."/>
            <person name="Tapia R."/>
            <person name="Han C."/>
            <person name="Land M."/>
            <person name="Hauser L."/>
            <person name="Chang Y.J."/>
            <person name="Jeffries C.D."/>
            <person name="Brettin T."/>
            <person name="Yasawong M."/>
            <person name="Brambilla E.M."/>
            <person name="Rohde M."/>
            <person name="Sikorski J."/>
            <person name="Goker M."/>
            <person name="Detter J.C."/>
            <person name="Woyke T."/>
            <person name="Bristow J."/>
            <person name="Eisen J.A."/>
            <person name="Markowitz V."/>
            <person name="Hugenholtz P."/>
            <person name="Kyrpides N.C."/>
            <person name="Klenk H.P."/>
        </authorList>
    </citation>
    <scope>NUCLEOTIDE SEQUENCE [LARGE SCALE GENOMIC DNA]</scope>
    <source>
        <strain evidence="3">ATCC 8368 / DSM 20162 / CCUG 35730 / CIP 100753 / JCM 10117 / KCTC 9821 / NBRC 16120 / NCIMB 702349 / NCTC 13040</strain>
    </source>
</reference>
<dbReference type="NCBIfam" id="NF041492">
    <property type="entry name" value="MobF"/>
    <property type="match status" value="1"/>
</dbReference>
<evidence type="ECO:0000259" key="1">
    <source>
        <dbReference type="Pfam" id="PF08751"/>
    </source>
</evidence>
<dbReference type="SUPFAM" id="SSF55464">
    <property type="entry name" value="Origin of replication-binding domain, RBD-like"/>
    <property type="match status" value="1"/>
</dbReference>
<dbReference type="eggNOG" id="COG0507">
    <property type="taxonomic scope" value="Bacteria"/>
</dbReference>
<feature type="domain" description="TrwC relaxase" evidence="1">
    <location>
        <begin position="17"/>
        <end position="421"/>
    </location>
</feature>
<dbReference type="HOGENOM" id="CLU_001748_1_0_11"/>
<dbReference type="Proteomes" id="UP000001213">
    <property type="component" value="Chromosome"/>
</dbReference>
<dbReference type="InterPro" id="IPR027417">
    <property type="entry name" value="P-loop_NTPase"/>
</dbReference>
<organism evidence="2 3">
    <name type="scientific">Tsukamurella paurometabola (strain ATCC 8368 / DSM 20162 / CCUG 35730 / CIP 100753 / JCM 10117 / KCTC 9821 / NBRC 16120 / NCIMB 702349 / NCTC 13040)</name>
    <name type="common">Corynebacterium paurometabolum</name>
    <dbReference type="NCBI Taxonomy" id="521096"/>
    <lineage>
        <taxon>Bacteria</taxon>
        <taxon>Bacillati</taxon>
        <taxon>Actinomycetota</taxon>
        <taxon>Actinomycetes</taxon>
        <taxon>Mycobacteriales</taxon>
        <taxon>Tsukamurellaceae</taxon>
        <taxon>Tsukamurella</taxon>
    </lineage>
</organism>
<sequence length="957" mass="102057">MLGRGERPVMTIHVLHAGDGYTYLTRNTASGDRVREGRDQLSAYYLEGGTPPGRWHGRGLAALAAHSPASEHATGPVAGQVTEAQMKALFGEGLHPDADAMMKAGASVKDVKLGNKFPVFANEIPVLVAFNTAVKEHEREHGAAPSKEVRDALWKQVARTEFERANPNEPGADDKRVLAWAAKEKGKVRQPVAGYDLTFTPVKSVSVMWALADPETRAKIETAHQAAVGDALSWLEDNAVFTKRGARGEQQLSTAGLTVAQFDHYDTRAGDPNLHTHCAVSNKVLGSDGRWGAINSLPFFNNAVAASQRYNAVLAETLRAELGVEFVARQVGRGKQPIMEIAGIDTALLDGFSTRRAQVRARHEQLLAQYIADHGHTPGKHAEYALFQQATLETREGKDVGPEGSGSLGKQLTAWQSKARALAPEQAQGEQLLAQCRIAGREALAAISNDPDAAPDRAWHGPAAAAEEVLHKVCEQRSVWRETHLRTAAEAIIAAKLLPSGSDRRELVDTVVERALAESMIVGPGHELLDTTTGEIPERLRRDNGEHVLTNPGGPLLTSSRIVDAENTILDAAATPTAHVATNAVIDAGIASVEENEPFPLNAGQAELVRHFCGSGALVAAGVGPAGTGKTTSMKATVAAWTADANRLPGAAVNRQVIPLAPSAVAATKLGDEIELTGNTIDSFTYWWTAMGGRETYLTAHQVLADPDAGFLARRDARDALKRCPTGAMYLVDEAGMASTRNLAIMVDIAEQTGGVVRFLGDPYQLDAVTTGGAFAMLARATDAPELTDVVRFGTDTQQAENSLALRAGDEAALDLYEQRGWTHHHNTAGEAIDEMVAAHLADTASGRNSIVLASTREEVAAINAQIQAHHRSGGRAQAGRTVDLSDGLAAGVGDRIVTRDNDSDYRQIGGKRANSRVLNGDLWNVEKIHSDGSLTARHIEDGGRIHLPASYLTANT</sequence>